<dbReference type="InterPro" id="IPR009030">
    <property type="entry name" value="Growth_fac_rcpt_cys_sf"/>
</dbReference>
<dbReference type="SMART" id="SM00179">
    <property type="entry name" value="EGF_CA"/>
    <property type="match status" value="2"/>
</dbReference>
<accession>A0A8S3ZAN9</accession>
<evidence type="ECO:0000313" key="12">
    <source>
        <dbReference type="Proteomes" id="UP000678393"/>
    </source>
</evidence>
<dbReference type="InterPro" id="IPR001881">
    <property type="entry name" value="EGF-like_Ca-bd_dom"/>
</dbReference>
<feature type="domain" description="EGF-like" evidence="10">
    <location>
        <begin position="5"/>
        <end position="41"/>
    </location>
</feature>
<dbReference type="OrthoDB" id="6022136at2759"/>
<dbReference type="GO" id="GO:0005886">
    <property type="term" value="C:plasma membrane"/>
    <property type="evidence" value="ECO:0007669"/>
    <property type="project" value="UniProtKB-SubCell"/>
</dbReference>
<evidence type="ECO:0000256" key="9">
    <source>
        <dbReference type="PROSITE-ProRule" id="PRU00076"/>
    </source>
</evidence>
<evidence type="ECO:0000256" key="1">
    <source>
        <dbReference type="ARBA" id="ARBA00004236"/>
    </source>
</evidence>
<feature type="disulfide bond" evidence="9">
    <location>
        <begin position="31"/>
        <end position="40"/>
    </location>
</feature>
<evidence type="ECO:0000256" key="6">
    <source>
        <dbReference type="ARBA" id="ARBA00023136"/>
    </source>
</evidence>
<dbReference type="Gene3D" id="2.10.25.10">
    <property type="entry name" value="Laminin"/>
    <property type="match status" value="2"/>
</dbReference>
<keyword evidence="6" id="KW-0472">Membrane</keyword>
<comment type="caution">
    <text evidence="9">Lacks conserved residue(s) required for the propagation of feature annotation.</text>
</comment>
<keyword evidence="7 9" id="KW-1015">Disulfide bond</keyword>
<evidence type="ECO:0000256" key="7">
    <source>
        <dbReference type="ARBA" id="ARBA00023157"/>
    </source>
</evidence>
<comment type="caution">
    <text evidence="11">The sequence shown here is derived from an EMBL/GenBank/DDBJ whole genome shotgun (WGS) entry which is preliminary data.</text>
</comment>
<keyword evidence="12" id="KW-1185">Reference proteome</keyword>
<dbReference type="SUPFAM" id="SSF57184">
    <property type="entry name" value="Growth factor receptor domain"/>
    <property type="match status" value="1"/>
</dbReference>
<feature type="non-terminal residue" evidence="11">
    <location>
        <position position="138"/>
    </location>
</feature>
<dbReference type="InterPro" id="IPR000742">
    <property type="entry name" value="EGF"/>
</dbReference>
<evidence type="ECO:0000313" key="11">
    <source>
        <dbReference type="EMBL" id="CAG5126259.1"/>
    </source>
</evidence>
<dbReference type="PANTHER" id="PTHR47761">
    <property type="entry name" value="C-TYPE LECTIN-RELATED"/>
    <property type="match status" value="1"/>
</dbReference>
<keyword evidence="8" id="KW-0325">Glycoprotein</keyword>
<dbReference type="AlphaFoldDB" id="A0A8S3ZAN9"/>
<proteinExistence type="predicted"/>
<dbReference type="CDD" id="cd00054">
    <property type="entry name" value="EGF_CA"/>
    <property type="match status" value="1"/>
</dbReference>
<evidence type="ECO:0000259" key="10">
    <source>
        <dbReference type="PROSITE" id="PS50026"/>
    </source>
</evidence>
<keyword evidence="4" id="KW-0732">Signal</keyword>
<keyword evidence="3 9" id="KW-0245">EGF-like domain</keyword>
<dbReference type="PROSITE" id="PS00010">
    <property type="entry name" value="ASX_HYDROXYL"/>
    <property type="match status" value="1"/>
</dbReference>
<dbReference type="EMBL" id="CAJHNH020002313">
    <property type="protein sequence ID" value="CAG5126259.1"/>
    <property type="molecule type" value="Genomic_DNA"/>
</dbReference>
<dbReference type="InterPro" id="IPR053119">
    <property type="entry name" value="Cubilin_domain"/>
</dbReference>
<evidence type="ECO:0000256" key="2">
    <source>
        <dbReference type="ARBA" id="ARBA00022475"/>
    </source>
</evidence>
<gene>
    <name evidence="11" type="ORF">CUNI_LOCUS11817</name>
</gene>
<keyword evidence="5" id="KW-0677">Repeat</keyword>
<dbReference type="PANTHER" id="PTHR47761:SF1">
    <property type="entry name" value="C-TYPE LECTIN-RELATED"/>
    <property type="match status" value="1"/>
</dbReference>
<evidence type="ECO:0000256" key="8">
    <source>
        <dbReference type="ARBA" id="ARBA00023180"/>
    </source>
</evidence>
<organism evidence="11 12">
    <name type="scientific">Candidula unifasciata</name>
    <dbReference type="NCBI Taxonomy" id="100452"/>
    <lineage>
        <taxon>Eukaryota</taxon>
        <taxon>Metazoa</taxon>
        <taxon>Spiralia</taxon>
        <taxon>Lophotrochozoa</taxon>
        <taxon>Mollusca</taxon>
        <taxon>Gastropoda</taxon>
        <taxon>Heterobranchia</taxon>
        <taxon>Euthyneura</taxon>
        <taxon>Panpulmonata</taxon>
        <taxon>Eupulmonata</taxon>
        <taxon>Stylommatophora</taxon>
        <taxon>Helicina</taxon>
        <taxon>Helicoidea</taxon>
        <taxon>Geomitridae</taxon>
        <taxon>Candidula</taxon>
    </lineage>
</organism>
<dbReference type="PROSITE" id="PS50026">
    <property type="entry name" value="EGF_3"/>
    <property type="match status" value="1"/>
</dbReference>
<dbReference type="FunFam" id="2.10.25.10:FF:000260">
    <property type="entry name" value="Notch receptor 4"/>
    <property type="match status" value="1"/>
</dbReference>
<dbReference type="GO" id="GO:0005509">
    <property type="term" value="F:calcium ion binding"/>
    <property type="evidence" value="ECO:0007669"/>
    <property type="project" value="InterPro"/>
</dbReference>
<protein>
    <recommendedName>
        <fullName evidence="10">EGF-like domain-containing protein</fullName>
    </recommendedName>
</protein>
<name>A0A8S3ZAN9_9EUPU</name>
<dbReference type="PROSITE" id="PS00022">
    <property type="entry name" value="EGF_1"/>
    <property type="match status" value="1"/>
</dbReference>
<dbReference type="Pfam" id="PF00008">
    <property type="entry name" value="EGF"/>
    <property type="match status" value="1"/>
</dbReference>
<keyword evidence="2" id="KW-1003">Cell membrane</keyword>
<sequence length="138" mass="14573">CHECVIYAGTDMGCQNGATCINSQGSFSCQCSTNWYGIHCREQHNDCTGASHAELCGHGTCVNEDRVLSGQPKYRCICETGWTKSTSGPACDKDIDECDECAENNGGCFTSPPVECINTIGSRACGPCPSGQCCVPAL</sequence>
<reference evidence="11" key="1">
    <citation type="submission" date="2021-04" db="EMBL/GenBank/DDBJ databases">
        <authorList>
            <consortium name="Molecular Ecology Group"/>
        </authorList>
    </citation>
    <scope>NUCLEOTIDE SEQUENCE</scope>
</reference>
<dbReference type="SUPFAM" id="SSF57196">
    <property type="entry name" value="EGF/Laminin"/>
    <property type="match status" value="1"/>
</dbReference>
<dbReference type="SMART" id="SM00181">
    <property type="entry name" value="EGF"/>
    <property type="match status" value="2"/>
</dbReference>
<evidence type="ECO:0000256" key="4">
    <source>
        <dbReference type="ARBA" id="ARBA00022729"/>
    </source>
</evidence>
<comment type="subcellular location">
    <subcellularLocation>
        <location evidence="1">Cell membrane</location>
    </subcellularLocation>
</comment>
<evidence type="ECO:0000256" key="3">
    <source>
        <dbReference type="ARBA" id="ARBA00022536"/>
    </source>
</evidence>
<dbReference type="Proteomes" id="UP000678393">
    <property type="component" value="Unassembled WGS sequence"/>
</dbReference>
<evidence type="ECO:0000256" key="5">
    <source>
        <dbReference type="ARBA" id="ARBA00022737"/>
    </source>
</evidence>
<dbReference type="InterPro" id="IPR000152">
    <property type="entry name" value="EGF-type_Asp/Asn_hydroxyl_site"/>
</dbReference>